<dbReference type="CDD" id="cd02973">
    <property type="entry name" value="TRX_GRX_like"/>
    <property type="match status" value="1"/>
</dbReference>
<dbReference type="AlphaFoldDB" id="A0A2R7Y3Q4"/>
<protein>
    <submittedName>
        <fullName evidence="3">Glutaredoxin</fullName>
    </submittedName>
</protein>
<dbReference type="InterPro" id="IPR011903">
    <property type="entry name" value="TON_0319-like"/>
</dbReference>
<accession>A0A2R7Y3Q4</accession>
<dbReference type="PROSITE" id="PS00195">
    <property type="entry name" value="GLUTAREDOXIN_1"/>
    <property type="match status" value="1"/>
</dbReference>
<dbReference type="PANTHER" id="PTHR37170:SF1">
    <property type="entry name" value="GLUTAREDOXIN-LIKE PROTEIN"/>
    <property type="match status" value="1"/>
</dbReference>
<proteinExistence type="inferred from homology"/>
<dbReference type="Gene3D" id="3.40.30.10">
    <property type="entry name" value="Glutaredoxin"/>
    <property type="match status" value="2"/>
</dbReference>
<dbReference type="InterPro" id="IPR011767">
    <property type="entry name" value="GLR_AS"/>
</dbReference>
<evidence type="ECO:0000256" key="1">
    <source>
        <dbReference type="ARBA" id="ARBA00007787"/>
    </source>
</evidence>
<dbReference type="SUPFAM" id="SSF52833">
    <property type="entry name" value="Thioredoxin-like"/>
    <property type="match status" value="2"/>
</dbReference>
<comment type="caution">
    <text evidence="3">The sequence shown here is derived from an EMBL/GenBank/DDBJ whole genome shotgun (WGS) entry which is preliminary data.</text>
</comment>
<evidence type="ECO:0000313" key="4">
    <source>
        <dbReference type="Proteomes" id="UP000244066"/>
    </source>
</evidence>
<gene>
    <name evidence="3" type="ORF">B9J98_04605</name>
</gene>
<reference evidence="3 4" key="1">
    <citation type="submission" date="2017-04" db="EMBL/GenBank/DDBJ databases">
        <title>Draft Aigarchaeota genome from a New Zealand hot spring.</title>
        <authorList>
            <person name="Reysenbach A.-L."/>
            <person name="Donaho J.A."/>
            <person name="Gerhart J."/>
            <person name="Kelley J.F."/>
            <person name="Kouba K."/>
            <person name="Podar M."/>
            <person name="Stott M."/>
        </authorList>
    </citation>
    <scope>NUCLEOTIDE SEQUENCE [LARGE SCALE GENOMIC DNA]</scope>
    <source>
        <strain evidence="3">NZ13_MG1</strain>
    </source>
</reference>
<organism evidence="3 4">
    <name type="scientific">Candidatus Terraquivivens tikiterensis</name>
    <dbReference type="NCBI Taxonomy" id="1980982"/>
    <lineage>
        <taxon>Archaea</taxon>
        <taxon>Nitrososphaerota</taxon>
        <taxon>Candidatus Wolframiiraptoraceae</taxon>
        <taxon>Candidatus Terraquivivens</taxon>
    </lineage>
</organism>
<dbReference type="InterPro" id="IPR012336">
    <property type="entry name" value="Thioredoxin-like_fold"/>
</dbReference>
<dbReference type="PROSITE" id="PS51354">
    <property type="entry name" value="GLUTAREDOXIN_2"/>
    <property type="match status" value="1"/>
</dbReference>
<name>A0A2R7Y3Q4_9ARCH</name>
<dbReference type="Pfam" id="PF13192">
    <property type="entry name" value="Thioredoxin_3"/>
    <property type="match status" value="1"/>
</dbReference>
<feature type="domain" description="Thioredoxin-like fold" evidence="2">
    <location>
        <begin position="134"/>
        <end position="210"/>
    </location>
</feature>
<dbReference type="Proteomes" id="UP000244066">
    <property type="component" value="Unassembled WGS sequence"/>
</dbReference>
<sequence length="222" mass="25398">MPILKEKEKKIVAEKLGRNMENEVKLVVFTQDFECEYCATNRELMEDLASLSDKIRLEVFDFEKDYEKAQRWGIDKIPATAVFGTREYGIRFFGLPTGYEFPAFLDTIVDASRGTTNLQPATKEKIKGVKEPVHIQVFVTPTCPYCPRAVRVAHQLAVENEFIKADMIDAIEFPQLANKYDVMAVPKIVINDVLSFEGALPEPHFVEYILLAIKPDRTISYR</sequence>
<dbReference type="InterPro" id="IPR036249">
    <property type="entry name" value="Thioredoxin-like_sf"/>
</dbReference>
<evidence type="ECO:0000259" key="2">
    <source>
        <dbReference type="Pfam" id="PF13192"/>
    </source>
</evidence>
<dbReference type="PANTHER" id="PTHR37170">
    <property type="entry name" value="GLUTAREDOXIN-RELATED"/>
    <property type="match status" value="1"/>
</dbReference>
<comment type="similarity">
    <text evidence="1">Belongs to the glutaredoxin family.</text>
</comment>
<dbReference type="NCBIfam" id="TIGR02187">
    <property type="entry name" value="PDO_seleno_TRX"/>
    <property type="match status" value="1"/>
</dbReference>
<dbReference type="EMBL" id="NDWU01000010">
    <property type="protein sequence ID" value="PUA32029.1"/>
    <property type="molecule type" value="Genomic_DNA"/>
</dbReference>
<evidence type="ECO:0000313" key="3">
    <source>
        <dbReference type="EMBL" id="PUA32029.1"/>
    </source>
</evidence>